<reference evidence="1 2" key="1">
    <citation type="submission" date="2015-04" db="EMBL/GenBank/DDBJ databases">
        <authorList>
            <person name="Syromyatnikov M.Y."/>
            <person name="Popov V.N."/>
        </authorList>
    </citation>
    <scope>NUCLEOTIDE SEQUENCE [LARGE SCALE GENOMIC DNA]</scope>
</reference>
<dbReference type="Proteomes" id="UP000183832">
    <property type="component" value="Unassembled WGS sequence"/>
</dbReference>
<keyword evidence="2" id="KW-1185">Reference proteome</keyword>
<dbReference type="EMBL" id="CVRI01000059">
    <property type="protein sequence ID" value="CRL03288.1"/>
    <property type="molecule type" value="Genomic_DNA"/>
</dbReference>
<proteinExistence type="predicted"/>
<protein>
    <submittedName>
        <fullName evidence="1">CLUMA_CG016826, isoform A</fullName>
    </submittedName>
</protein>
<name>A0A1J1IT47_9DIPT</name>
<evidence type="ECO:0000313" key="2">
    <source>
        <dbReference type="Proteomes" id="UP000183832"/>
    </source>
</evidence>
<evidence type="ECO:0000313" key="1">
    <source>
        <dbReference type="EMBL" id="CRL03288.1"/>
    </source>
</evidence>
<gene>
    <name evidence="1" type="ORF">CLUMA_CG016826</name>
</gene>
<dbReference type="AlphaFoldDB" id="A0A1J1IT47"/>
<sequence length="149" mass="17059">MTRQAANLSRKTIKADCFHYRILVGCFWMIFQANTLVNEQRLLIYVESEIFGCGQNSTWKCLGNFLSSLTTAKHGYLCYVQLTYVYTSAFQSTTIHVAASSVMTINMLGNRRSHRWESLKLTLSFTLLAIITVPLDTQQTKVIFVYSKH</sequence>
<accession>A0A1J1IT47</accession>
<organism evidence="1 2">
    <name type="scientific">Clunio marinus</name>
    <dbReference type="NCBI Taxonomy" id="568069"/>
    <lineage>
        <taxon>Eukaryota</taxon>
        <taxon>Metazoa</taxon>
        <taxon>Ecdysozoa</taxon>
        <taxon>Arthropoda</taxon>
        <taxon>Hexapoda</taxon>
        <taxon>Insecta</taxon>
        <taxon>Pterygota</taxon>
        <taxon>Neoptera</taxon>
        <taxon>Endopterygota</taxon>
        <taxon>Diptera</taxon>
        <taxon>Nematocera</taxon>
        <taxon>Chironomoidea</taxon>
        <taxon>Chironomidae</taxon>
        <taxon>Clunio</taxon>
    </lineage>
</organism>